<evidence type="ECO:0000313" key="2">
    <source>
        <dbReference type="EMBL" id="MBM9578893.1"/>
    </source>
</evidence>
<feature type="transmembrane region" description="Helical" evidence="1">
    <location>
        <begin position="44"/>
        <end position="68"/>
    </location>
</feature>
<keyword evidence="1" id="KW-1133">Transmembrane helix</keyword>
<evidence type="ECO:0000256" key="1">
    <source>
        <dbReference type="SAM" id="Phobius"/>
    </source>
</evidence>
<protein>
    <recommendedName>
        <fullName evidence="4">DUF304 domain-containing protein</fullName>
    </recommendedName>
</protein>
<reference evidence="2 3" key="1">
    <citation type="submission" date="2021-02" db="EMBL/GenBank/DDBJ databases">
        <title>Leptospira ainlahdjerensis sp. nov., Leptospira ainazelensis sp. nov., Leptospira abararensis sp. nov. and Leptospira chreensis sp. nov., four new species isolated from water sources in Algeria.</title>
        <authorList>
            <person name="Amara Korba A."/>
            <person name="Kainiu M."/>
            <person name="Vincent A.T."/>
            <person name="Mariet J.-F."/>
            <person name="Veyrier F.J."/>
            <person name="Goarant C."/>
            <person name="Picardeau M."/>
        </authorList>
    </citation>
    <scope>NUCLEOTIDE SEQUENCE [LARGE SCALE GENOMIC DNA]</scope>
    <source>
        <strain evidence="2 3">201903070</strain>
    </source>
</reference>
<name>A0ABS2UG10_9LEPT</name>
<dbReference type="EMBL" id="JAFFPU010000069">
    <property type="protein sequence ID" value="MBM9578893.1"/>
    <property type="molecule type" value="Genomic_DNA"/>
</dbReference>
<dbReference type="RefSeq" id="WP_205280865.1">
    <property type="nucleotide sequence ID" value="NZ_JAFFPU010000069.1"/>
</dbReference>
<keyword evidence="1" id="KW-0812">Transmembrane</keyword>
<accession>A0ABS2UG10</accession>
<dbReference type="Proteomes" id="UP000724686">
    <property type="component" value="Unassembled WGS sequence"/>
</dbReference>
<feature type="transmembrane region" description="Helical" evidence="1">
    <location>
        <begin position="14"/>
        <end position="32"/>
    </location>
</feature>
<keyword evidence="1" id="KW-0472">Membrane</keyword>
<evidence type="ECO:0008006" key="4">
    <source>
        <dbReference type="Google" id="ProtNLM"/>
    </source>
</evidence>
<proteinExistence type="predicted"/>
<organism evidence="2 3">
    <name type="scientific">Leptospira ainlahdjerensis</name>
    <dbReference type="NCBI Taxonomy" id="2810033"/>
    <lineage>
        <taxon>Bacteria</taxon>
        <taxon>Pseudomonadati</taxon>
        <taxon>Spirochaetota</taxon>
        <taxon>Spirochaetia</taxon>
        <taxon>Leptospirales</taxon>
        <taxon>Leptospiraceae</taxon>
        <taxon>Leptospira</taxon>
    </lineage>
</organism>
<keyword evidence="3" id="KW-1185">Reference proteome</keyword>
<gene>
    <name evidence="2" type="ORF">JWG45_17240</name>
</gene>
<comment type="caution">
    <text evidence="2">The sequence shown here is derived from an EMBL/GenBank/DDBJ whole genome shotgun (WGS) entry which is preliminary data.</text>
</comment>
<evidence type="ECO:0000313" key="3">
    <source>
        <dbReference type="Proteomes" id="UP000724686"/>
    </source>
</evidence>
<sequence length="178" mass="20352">MLLKFIKDLFFDKWNPFVLTVNAMSVISLIISHKEITSWPLERTLFFIIVLTLVNLLYRLILITYKFYRLSNEEGISVERLIQGEGIFKGNRLIQIQNPLSFSVDQIVTLFCRSSGAIQPISLLKIVDTNASFALCIALGDSEMKKIEKYFEEESRKKALFVSSKVTEKYLSEGAGNV</sequence>